<evidence type="ECO:0000313" key="3">
    <source>
        <dbReference type="Proteomes" id="UP001071230"/>
    </source>
</evidence>
<organism evidence="1">
    <name type="scientific">Acididesulfobacillus acetoxydans</name>
    <dbReference type="NCBI Taxonomy" id="1561005"/>
    <lineage>
        <taxon>Bacteria</taxon>
        <taxon>Bacillati</taxon>
        <taxon>Bacillota</taxon>
        <taxon>Clostridia</taxon>
        <taxon>Eubacteriales</taxon>
        <taxon>Peptococcaceae</taxon>
        <taxon>Acididesulfobacillus</taxon>
    </lineage>
</organism>
<keyword evidence="3" id="KW-1185">Reference proteome</keyword>
<evidence type="ECO:0000313" key="2">
    <source>
        <dbReference type="EMBL" id="CEJ05915.1"/>
    </source>
</evidence>
<proteinExistence type="predicted"/>
<dbReference type="RefSeq" id="WP_240985823.1">
    <property type="nucleotide sequence ID" value="NZ_CDGJ01000005.1"/>
</dbReference>
<dbReference type="AlphaFoldDB" id="A0A8S0X6E6"/>
<dbReference type="EMBL" id="LR746496">
    <property type="protein sequence ID" value="CAA7602460.1"/>
    <property type="molecule type" value="Genomic_DNA"/>
</dbReference>
<dbReference type="EMBL" id="CDGJ01000005">
    <property type="protein sequence ID" value="CEJ05915.1"/>
    <property type="molecule type" value="Genomic_DNA"/>
</dbReference>
<reference evidence="1" key="2">
    <citation type="submission" date="2020-01" db="EMBL/GenBank/DDBJ databases">
        <authorList>
            <person name="Hornung B."/>
        </authorList>
    </citation>
    <scope>NUCLEOTIDE SEQUENCE</scope>
    <source>
        <strain evidence="1">PacBioINE</strain>
    </source>
</reference>
<accession>A0A8S0X6E6</accession>
<protein>
    <submittedName>
        <fullName evidence="1">Uncharacterized protein</fullName>
    </submittedName>
</protein>
<dbReference type="Proteomes" id="UP001071230">
    <property type="component" value="Unassembled WGS sequence"/>
</dbReference>
<sequence length="98" mass="11479">MGVLDLAKNIPPRGKSPVKVYNAARLFELKRRYNELLAREIKGEQWLDDPKRTDEEAQRWMPEFQKILAEINAILNELGVHGTTLDERMEGFKLDEHF</sequence>
<evidence type="ECO:0000313" key="1">
    <source>
        <dbReference type="EMBL" id="CAA7602460.1"/>
    </source>
</evidence>
<gene>
    <name evidence="2" type="ORF">DEACI_0335</name>
    <name evidence="1" type="ORF">DEACI_3134</name>
</gene>
<reference evidence="2" key="1">
    <citation type="submission" date="2014-11" db="EMBL/GenBank/DDBJ databases">
        <authorList>
            <person name="Hornung B.V."/>
        </authorList>
    </citation>
    <scope>NUCLEOTIDE SEQUENCE</scope>
    <source>
        <strain evidence="2">INE</strain>
    </source>
</reference>
<dbReference type="Proteomes" id="UP000836597">
    <property type="component" value="Chromosome"/>
</dbReference>
<dbReference type="KEGG" id="aacx:DEACI_3134"/>
<name>A0A8S0X6E6_9FIRM</name>